<evidence type="ECO:0000256" key="1">
    <source>
        <dbReference type="ARBA" id="ARBA00022801"/>
    </source>
</evidence>
<dbReference type="SUPFAM" id="SSF55811">
    <property type="entry name" value="Nudix"/>
    <property type="match status" value="1"/>
</dbReference>
<sequence length="217" mass="23915">MSDAPIRATEAQSDHPVRARHDRFRGHVFSVVTDEVRMPGGEYVSRDYVVHVGAVGVVAIDDDERVVLVQQYRHPVGQRLWELPAGLMDVEGEDLVAAAARELAEEADLSARRWEMLVDVHTTPGASTEVIRLFLARELSPLATELRFRREHEEAELVTRMVPLDEAVSMALNGEITNAAALVGLLATARLRDQGWPAGQPLDTPLPRPPIAPVITV</sequence>
<dbReference type="PANTHER" id="PTHR11839">
    <property type="entry name" value="UDP/ADP-SUGAR PYROPHOSPHATASE"/>
    <property type="match status" value="1"/>
</dbReference>
<dbReference type="PROSITE" id="PS51462">
    <property type="entry name" value="NUDIX"/>
    <property type="match status" value="1"/>
</dbReference>
<feature type="domain" description="Nudix hydrolase" evidence="3">
    <location>
        <begin position="50"/>
        <end position="174"/>
    </location>
</feature>
<dbReference type="RefSeq" id="WP_345633689.1">
    <property type="nucleotide sequence ID" value="NZ_BAABJQ010000017.1"/>
</dbReference>
<feature type="compositionally biased region" description="Pro residues" evidence="2">
    <location>
        <begin position="204"/>
        <end position="217"/>
    </location>
</feature>
<name>A0ABP9S6Z6_9ACTN</name>
<dbReference type="InterPro" id="IPR015797">
    <property type="entry name" value="NUDIX_hydrolase-like_dom_sf"/>
</dbReference>
<dbReference type="Gene3D" id="3.90.79.10">
    <property type="entry name" value="Nucleoside Triphosphate Pyrophosphohydrolase"/>
    <property type="match status" value="1"/>
</dbReference>
<dbReference type="PANTHER" id="PTHR11839:SF31">
    <property type="entry name" value="ADP-RIBOSE PYROPHOSPHATASE"/>
    <property type="match status" value="1"/>
</dbReference>
<protein>
    <submittedName>
        <fullName evidence="4">NUDIX hydrolase</fullName>
    </submittedName>
</protein>
<proteinExistence type="predicted"/>
<accession>A0ABP9S6Z6</accession>
<feature type="region of interest" description="Disordered" evidence="2">
    <location>
        <begin position="198"/>
        <end position="217"/>
    </location>
</feature>
<comment type="caution">
    <text evidence="4">The sequence shown here is derived from an EMBL/GenBank/DDBJ whole genome shotgun (WGS) entry which is preliminary data.</text>
</comment>
<dbReference type="InterPro" id="IPR000086">
    <property type="entry name" value="NUDIX_hydrolase_dom"/>
</dbReference>
<evidence type="ECO:0000256" key="2">
    <source>
        <dbReference type="SAM" id="MobiDB-lite"/>
    </source>
</evidence>
<evidence type="ECO:0000313" key="4">
    <source>
        <dbReference type="EMBL" id="GAA5192177.1"/>
    </source>
</evidence>
<dbReference type="Proteomes" id="UP001501570">
    <property type="component" value="Unassembled WGS sequence"/>
</dbReference>
<evidence type="ECO:0000313" key="5">
    <source>
        <dbReference type="Proteomes" id="UP001501570"/>
    </source>
</evidence>
<reference evidence="5" key="1">
    <citation type="journal article" date="2019" name="Int. J. Syst. Evol. Microbiol.">
        <title>The Global Catalogue of Microorganisms (GCM) 10K type strain sequencing project: providing services to taxonomists for standard genome sequencing and annotation.</title>
        <authorList>
            <consortium name="The Broad Institute Genomics Platform"/>
            <consortium name="The Broad Institute Genome Sequencing Center for Infectious Disease"/>
            <person name="Wu L."/>
            <person name="Ma J."/>
        </authorList>
    </citation>
    <scope>NUCLEOTIDE SEQUENCE [LARGE SCALE GENOMIC DNA]</scope>
    <source>
        <strain evidence="5">JCM 18304</strain>
    </source>
</reference>
<dbReference type="EMBL" id="BAABJQ010000017">
    <property type="protein sequence ID" value="GAA5192177.1"/>
    <property type="molecule type" value="Genomic_DNA"/>
</dbReference>
<dbReference type="Pfam" id="PF00293">
    <property type="entry name" value="NUDIX"/>
    <property type="match status" value="1"/>
</dbReference>
<dbReference type="GO" id="GO:0016787">
    <property type="term" value="F:hydrolase activity"/>
    <property type="evidence" value="ECO:0007669"/>
    <property type="project" value="UniProtKB-KW"/>
</dbReference>
<keyword evidence="5" id="KW-1185">Reference proteome</keyword>
<evidence type="ECO:0000259" key="3">
    <source>
        <dbReference type="PROSITE" id="PS51462"/>
    </source>
</evidence>
<gene>
    <name evidence="4" type="ORF">GCM10023322_51160</name>
</gene>
<organism evidence="4 5">
    <name type="scientific">Rugosimonospora acidiphila</name>
    <dbReference type="NCBI Taxonomy" id="556531"/>
    <lineage>
        <taxon>Bacteria</taxon>
        <taxon>Bacillati</taxon>
        <taxon>Actinomycetota</taxon>
        <taxon>Actinomycetes</taxon>
        <taxon>Micromonosporales</taxon>
        <taxon>Micromonosporaceae</taxon>
        <taxon>Rugosimonospora</taxon>
    </lineage>
</organism>
<keyword evidence="1 4" id="KW-0378">Hydrolase</keyword>